<dbReference type="InterPro" id="IPR000387">
    <property type="entry name" value="Tyr_Pase_dom"/>
</dbReference>
<gene>
    <name evidence="23" type="ORF">GDO81_017916</name>
</gene>
<dbReference type="SUPFAM" id="SSF49265">
    <property type="entry name" value="Fibronectin type III"/>
    <property type="match status" value="1"/>
</dbReference>
<dbReference type="InterPro" id="IPR003595">
    <property type="entry name" value="Tyr_Pase_cat"/>
</dbReference>
<dbReference type="AlphaFoldDB" id="A0AAV7ADE2"/>
<accession>A0AAV7ADE2</accession>
<dbReference type="InterPro" id="IPR003961">
    <property type="entry name" value="FN3_dom"/>
</dbReference>
<keyword evidence="3" id="KW-1003">Cell membrane</keyword>
<evidence type="ECO:0000256" key="10">
    <source>
        <dbReference type="ARBA" id="ARBA00022989"/>
    </source>
</evidence>
<reference evidence="23" key="1">
    <citation type="thesis" date="2020" institute="ProQuest LLC" country="789 East Eisenhower Parkway, Ann Arbor, MI, USA">
        <title>Comparative Genomics and Chromosome Evolution.</title>
        <authorList>
            <person name="Mudd A.B."/>
        </authorList>
    </citation>
    <scope>NUCLEOTIDE SEQUENCE</scope>
    <source>
        <strain evidence="23">237g6f4</strain>
        <tissue evidence="23">Blood</tissue>
    </source>
</reference>
<feature type="domain" description="Tyrosine specific protein phosphatases" evidence="21">
    <location>
        <begin position="1116"/>
        <end position="1200"/>
    </location>
</feature>
<dbReference type="Gene3D" id="2.60.40.10">
    <property type="entry name" value="Immunoglobulins"/>
    <property type="match status" value="1"/>
</dbReference>
<evidence type="ECO:0000256" key="12">
    <source>
        <dbReference type="ARBA" id="ARBA00023180"/>
    </source>
</evidence>
<feature type="domain" description="Tyrosine-protein phosphatase" evidence="20">
    <location>
        <begin position="927"/>
        <end position="1209"/>
    </location>
</feature>
<keyword evidence="7" id="KW-0677">Repeat</keyword>
<evidence type="ECO:0000256" key="8">
    <source>
        <dbReference type="ARBA" id="ARBA00022801"/>
    </source>
</evidence>
<dbReference type="FunFam" id="3.90.190.10:FF:000033">
    <property type="entry name" value="receptor-type tyrosine-protein phosphatase C isoform X1"/>
    <property type="match status" value="1"/>
</dbReference>
<dbReference type="GO" id="GO:0005886">
    <property type="term" value="C:plasma membrane"/>
    <property type="evidence" value="ECO:0007669"/>
    <property type="project" value="UniProtKB-SubCell"/>
</dbReference>
<feature type="compositionally biased region" description="Polar residues" evidence="17">
    <location>
        <begin position="65"/>
        <end position="75"/>
    </location>
</feature>
<dbReference type="InterPro" id="IPR050348">
    <property type="entry name" value="Protein-Tyr_Phosphatase"/>
</dbReference>
<evidence type="ECO:0000256" key="2">
    <source>
        <dbReference type="ARBA" id="ARBA00013064"/>
    </source>
</evidence>
<dbReference type="EMBL" id="WNYA01000009">
    <property type="protein sequence ID" value="KAG8556078.1"/>
    <property type="molecule type" value="Genomic_DNA"/>
</dbReference>
<comment type="caution">
    <text evidence="23">The sequence shown here is derived from an EMBL/GenBank/DDBJ whole genome shotgun (WGS) entry which is preliminary data.</text>
</comment>
<keyword evidence="8" id="KW-0378">Hydrolase</keyword>
<dbReference type="CDD" id="cd00063">
    <property type="entry name" value="FN3"/>
    <property type="match status" value="1"/>
</dbReference>
<keyword evidence="6 19" id="KW-0732">Signal</keyword>
<keyword evidence="4" id="KW-0597">Phosphoprotein</keyword>
<feature type="region of interest" description="Disordered" evidence="17">
    <location>
        <begin position="938"/>
        <end position="995"/>
    </location>
</feature>
<comment type="subcellular location">
    <subcellularLocation>
        <location evidence="1">Cell membrane</location>
        <topology evidence="1">Single-pass type I membrane protein</topology>
    </subcellularLocation>
</comment>
<evidence type="ECO:0000256" key="5">
    <source>
        <dbReference type="ARBA" id="ARBA00022692"/>
    </source>
</evidence>
<sequence length="1280" mass="145368">MNLYLKLIVLGFLLWDQNYSTLGQDTPSGGQGTFSPAPQSTSSIQNFSNDSSRITSSTSSQTQTHNGPSNPQAPSTIVPPFPILANNSTAVPDALTAPPINTYVSTSIGQTHSGPFNPQALSTSVPLNLPIPANNSTAVPEALTAPTINTSMSSMSSFIGDSNSSDTQASTHTPTMDLTSPVTDTPRTDLNKTISPEDVSPSTPEDNPIPFNCREIKDIKVDPPLYKELFERLKIHIPKNLTHNTLKCLNISSSGEYTFELLNFNFSVSMCTSITIRCWFEECTERFNFSTNLDVPPRHESYSLKVIEATNQINFKWHNQKEAVCHVVVKSNCSDVTGNITEGGDIVDGLDPYTKYNCNSDLLYGGKTVKRENINVTTLIGHPEEVQDLKCNTTKKNVTLRWKEPNKPNGPLDGYKVQRLKGEWKDVNNTEYTFSGLKPFTEYTFNVTAFNNRSNNLLGKSKEISCKTKEDEPSEVTNVKSYVGPQNNGVTIKCKEPNSLNGPVGEYVLEFDNLAPMIKGSCLFVIKDLSYLTTYKFKIYYKHTEKGKQFEGEVNTKYNDKALIGFLAFFITLTCLALIFVMFKIYKLQKKSSCNLRDNYPLIAHDDEGSLLNIEPIPVDLLLEAYKRKNADEGRFFLDEFQSIPRVFSKLSIKEARKPCNQSKNRYIDILPYDNNRVVLSEIHGEPGSDYINASYINGFKEPRKYIAAQGPKEETMNDFWRMIWEQKSTIIVMVTRCEEGNRNKCAQYWPQCEGELEDYGDVTVKITEEKFFPDYITRKLHINNRREKSERDITHIQFTVWPDHGVPDDPNLLLKLRRRVNALSNFFSGPTIVHCSAGVGRTGTYISIDAMLEGLEAESRVDVYGYVVQLRRQRCLMVQVEAQYIFIHKSLVEYNQFGETEIITSELPHLLHNMKKNDPPSEPSQLTSEFQRLPSYKNWRPQTVGNHQDNKDKNRSSSVVPYEFNRVQVKVDDEPERENTEDDEMSTDQDSESEESIYINASYIIGYWGTRSMIAAQSPLPNTMVEFWQMIFQRKMKAIVMLSGPNQESSDQECAQYWKEKSKTYGDLEVALTDENPCGAYTERTFEIRHTKRKDIRKVSQFHYNQWEDLPKDTNGLLEMIEKIRKNIPCNRMEEHSRHDRSVPLLVHCSDGSQRSGTFCALWNLLESAKVEEVIDVFQTVKHLRRQRSGMLSFYEQYEFLYDTVASTIPAQNGQVQITIHQEHDQDNQQETKNKTPEESQAATASVTEDTAPTPKVDETAPNGPSAAVFTEVSLRIDE</sequence>
<dbReference type="PROSITE" id="PS50055">
    <property type="entry name" value="TYR_PHOSPHATASE_PTP"/>
    <property type="match status" value="2"/>
</dbReference>
<protein>
    <recommendedName>
        <fullName evidence="15">Receptor-type tyrosine-protein phosphatase C</fullName>
        <ecNumber evidence="2">3.1.3.48</ecNumber>
    </recommendedName>
    <alternativeName>
        <fullName evidence="16">Leukocyte common antigen</fullName>
    </alternativeName>
</protein>
<dbReference type="InterPro" id="IPR029021">
    <property type="entry name" value="Prot-tyrosine_phosphatase-like"/>
</dbReference>
<evidence type="ECO:0000259" key="22">
    <source>
        <dbReference type="PROSITE" id="PS50853"/>
    </source>
</evidence>
<dbReference type="InterPro" id="IPR016130">
    <property type="entry name" value="Tyr_Pase_AS"/>
</dbReference>
<feature type="chain" id="PRO_5044715566" description="Receptor-type tyrosine-protein phosphatase C" evidence="19">
    <location>
        <begin position="24"/>
        <end position="1280"/>
    </location>
</feature>
<evidence type="ECO:0000256" key="7">
    <source>
        <dbReference type="ARBA" id="ARBA00022737"/>
    </source>
</evidence>
<dbReference type="FunFam" id="3.90.190.10:FF:000042">
    <property type="entry name" value="receptor-type tyrosine-protein phosphatase C isoform X1"/>
    <property type="match status" value="1"/>
</dbReference>
<keyword evidence="12" id="KW-0325">Glycoprotein</keyword>
<feature type="compositionally biased region" description="Polar residues" evidence="17">
    <location>
        <begin position="26"/>
        <end position="54"/>
    </location>
</feature>
<evidence type="ECO:0000256" key="4">
    <source>
        <dbReference type="ARBA" id="ARBA00022553"/>
    </source>
</evidence>
<evidence type="ECO:0000256" key="16">
    <source>
        <dbReference type="ARBA" id="ARBA00078812"/>
    </source>
</evidence>
<keyword evidence="9" id="KW-0904">Protein phosphatase</keyword>
<dbReference type="Pfam" id="PF00041">
    <property type="entry name" value="fn3"/>
    <property type="match status" value="1"/>
</dbReference>
<feature type="compositionally biased region" description="Acidic residues" evidence="17">
    <location>
        <begin position="974"/>
        <end position="995"/>
    </location>
</feature>
<evidence type="ECO:0000256" key="19">
    <source>
        <dbReference type="SAM" id="SignalP"/>
    </source>
</evidence>
<dbReference type="PANTHER" id="PTHR19134:SF539">
    <property type="entry name" value="RECEPTOR-TYPE TYROSINE-PROTEIN PHOSPHATASE C"/>
    <property type="match status" value="1"/>
</dbReference>
<evidence type="ECO:0000256" key="13">
    <source>
        <dbReference type="ARBA" id="ARBA00051722"/>
    </source>
</evidence>
<comment type="catalytic activity">
    <reaction evidence="13">
        <text>O-phospho-L-tyrosyl-[protein] + H2O = L-tyrosyl-[protein] + phosphate</text>
        <dbReference type="Rhea" id="RHEA:10684"/>
        <dbReference type="Rhea" id="RHEA-COMP:10136"/>
        <dbReference type="Rhea" id="RHEA-COMP:20101"/>
        <dbReference type="ChEBI" id="CHEBI:15377"/>
        <dbReference type="ChEBI" id="CHEBI:43474"/>
        <dbReference type="ChEBI" id="CHEBI:46858"/>
        <dbReference type="ChEBI" id="CHEBI:61978"/>
        <dbReference type="EC" id="3.1.3.48"/>
    </reaction>
</comment>
<feature type="compositionally biased region" description="Polar residues" evidence="17">
    <location>
        <begin position="1240"/>
        <end position="1252"/>
    </location>
</feature>
<keyword evidence="10 18" id="KW-1133">Transmembrane helix</keyword>
<evidence type="ECO:0000256" key="15">
    <source>
        <dbReference type="ARBA" id="ARBA00073601"/>
    </source>
</evidence>
<dbReference type="PRINTS" id="PR00700">
    <property type="entry name" value="PRTYPHPHTASE"/>
</dbReference>
<organism evidence="23 24">
    <name type="scientific">Engystomops pustulosus</name>
    <name type="common">Tungara frog</name>
    <name type="synonym">Physalaemus pustulosus</name>
    <dbReference type="NCBI Taxonomy" id="76066"/>
    <lineage>
        <taxon>Eukaryota</taxon>
        <taxon>Metazoa</taxon>
        <taxon>Chordata</taxon>
        <taxon>Craniata</taxon>
        <taxon>Vertebrata</taxon>
        <taxon>Euteleostomi</taxon>
        <taxon>Amphibia</taxon>
        <taxon>Batrachia</taxon>
        <taxon>Anura</taxon>
        <taxon>Neobatrachia</taxon>
        <taxon>Hyloidea</taxon>
        <taxon>Leptodactylidae</taxon>
        <taxon>Leiuperinae</taxon>
        <taxon>Engystomops</taxon>
    </lineage>
</organism>
<dbReference type="GO" id="GO:0004725">
    <property type="term" value="F:protein tyrosine phosphatase activity"/>
    <property type="evidence" value="ECO:0007669"/>
    <property type="project" value="UniProtKB-EC"/>
</dbReference>
<dbReference type="CDD" id="cd14557">
    <property type="entry name" value="R-PTPc-C-1"/>
    <property type="match status" value="1"/>
</dbReference>
<evidence type="ECO:0000313" key="23">
    <source>
        <dbReference type="EMBL" id="KAG8556078.1"/>
    </source>
</evidence>
<feature type="compositionally biased region" description="Low complexity" evidence="17">
    <location>
        <begin position="55"/>
        <end position="64"/>
    </location>
</feature>
<dbReference type="EC" id="3.1.3.48" evidence="2"/>
<feature type="region of interest" description="Disordered" evidence="17">
    <location>
        <begin position="159"/>
        <end position="211"/>
    </location>
</feature>
<evidence type="ECO:0000256" key="6">
    <source>
        <dbReference type="ARBA" id="ARBA00022729"/>
    </source>
</evidence>
<dbReference type="InterPro" id="IPR036116">
    <property type="entry name" value="FN3_sf"/>
</dbReference>
<feature type="domain" description="Tyrosine-protein phosphatase" evidence="20">
    <location>
        <begin position="637"/>
        <end position="895"/>
    </location>
</feature>
<evidence type="ECO:0000256" key="1">
    <source>
        <dbReference type="ARBA" id="ARBA00004251"/>
    </source>
</evidence>
<dbReference type="Pfam" id="PF00102">
    <property type="entry name" value="Y_phosphatase"/>
    <property type="match status" value="2"/>
</dbReference>
<evidence type="ECO:0000256" key="3">
    <source>
        <dbReference type="ARBA" id="ARBA00022475"/>
    </source>
</evidence>
<feature type="region of interest" description="Disordered" evidence="17">
    <location>
        <begin position="26"/>
        <end position="81"/>
    </location>
</feature>
<feature type="domain" description="Tyrosine specific protein phosphatases" evidence="21">
    <location>
        <begin position="815"/>
        <end position="886"/>
    </location>
</feature>
<evidence type="ECO:0000256" key="11">
    <source>
        <dbReference type="ARBA" id="ARBA00023136"/>
    </source>
</evidence>
<evidence type="ECO:0000256" key="14">
    <source>
        <dbReference type="ARBA" id="ARBA00061377"/>
    </source>
</evidence>
<evidence type="ECO:0000313" key="24">
    <source>
        <dbReference type="Proteomes" id="UP000824782"/>
    </source>
</evidence>
<dbReference type="InterPro" id="IPR000242">
    <property type="entry name" value="PTP_cat"/>
</dbReference>
<dbReference type="PROSITE" id="PS50056">
    <property type="entry name" value="TYR_PHOSPHATASE_2"/>
    <property type="match status" value="2"/>
</dbReference>
<feature type="region of interest" description="Disordered" evidence="17">
    <location>
        <begin position="1225"/>
        <end position="1280"/>
    </location>
</feature>
<evidence type="ECO:0000256" key="9">
    <source>
        <dbReference type="ARBA" id="ARBA00022912"/>
    </source>
</evidence>
<feature type="compositionally biased region" description="Polar residues" evidence="17">
    <location>
        <begin position="167"/>
        <end position="185"/>
    </location>
</feature>
<dbReference type="PANTHER" id="PTHR19134">
    <property type="entry name" value="RECEPTOR-TYPE TYROSINE-PROTEIN PHOSPHATASE"/>
    <property type="match status" value="1"/>
</dbReference>
<feature type="signal peptide" evidence="19">
    <location>
        <begin position="1"/>
        <end position="23"/>
    </location>
</feature>
<feature type="domain" description="Fibronectin type-III" evidence="22">
    <location>
        <begin position="382"/>
        <end position="471"/>
    </location>
</feature>
<comment type="similarity">
    <text evidence="14">Belongs to the protein-tyrosine phosphatase family. Receptor class 1/6 subfamily.</text>
</comment>
<dbReference type="Proteomes" id="UP000824782">
    <property type="component" value="Unassembled WGS sequence"/>
</dbReference>
<dbReference type="EMBL" id="WNYA01000009">
    <property type="protein sequence ID" value="KAG8556077.1"/>
    <property type="molecule type" value="Genomic_DNA"/>
</dbReference>
<dbReference type="PROSITE" id="PS50853">
    <property type="entry name" value="FN3"/>
    <property type="match status" value="1"/>
</dbReference>
<dbReference type="PROSITE" id="PS00383">
    <property type="entry name" value="TYR_PHOSPHATASE_1"/>
    <property type="match status" value="2"/>
</dbReference>
<dbReference type="SMART" id="SM00060">
    <property type="entry name" value="FN3"/>
    <property type="match status" value="2"/>
</dbReference>
<dbReference type="SMART" id="SM00194">
    <property type="entry name" value="PTPc"/>
    <property type="match status" value="2"/>
</dbReference>
<feature type="compositionally biased region" description="Basic and acidic residues" evidence="17">
    <location>
        <begin position="1225"/>
        <end position="1239"/>
    </location>
</feature>
<dbReference type="Gene3D" id="3.90.190.10">
    <property type="entry name" value="Protein tyrosine phosphatase superfamily"/>
    <property type="match status" value="2"/>
</dbReference>
<keyword evidence="11 18" id="KW-0472">Membrane</keyword>
<dbReference type="SUPFAM" id="SSF52799">
    <property type="entry name" value="(Phosphotyrosine protein) phosphatases II"/>
    <property type="match status" value="2"/>
</dbReference>
<name>A0AAV7ADE2_ENGPU</name>
<keyword evidence="5 18" id="KW-0812">Transmembrane</keyword>
<evidence type="ECO:0000256" key="17">
    <source>
        <dbReference type="SAM" id="MobiDB-lite"/>
    </source>
</evidence>
<proteinExistence type="inferred from homology"/>
<feature type="transmembrane region" description="Helical" evidence="18">
    <location>
        <begin position="562"/>
        <end position="583"/>
    </location>
</feature>
<evidence type="ECO:0000256" key="18">
    <source>
        <dbReference type="SAM" id="Phobius"/>
    </source>
</evidence>
<evidence type="ECO:0000259" key="20">
    <source>
        <dbReference type="PROSITE" id="PS50055"/>
    </source>
</evidence>
<keyword evidence="24" id="KW-1185">Reference proteome</keyword>
<dbReference type="InterPro" id="IPR013783">
    <property type="entry name" value="Ig-like_fold"/>
</dbReference>
<dbReference type="SMART" id="SM00404">
    <property type="entry name" value="PTPc_motif"/>
    <property type="match status" value="2"/>
</dbReference>
<evidence type="ECO:0000259" key="21">
    <source>
        <dbReference type="PROSITE" id="PS50056"/>
    </source>
</evidence>